<dbReference type="SUPFAM" id="SSF47576">
    <property type="entry name" value="Calponin-homology domain, CH-domain"/>
    <property type="match status" value="1"/>
</dbReference>
<protein>
    <submittedName>
        <fullName evidence="13">Microtubule-associated protein RP/EB family member 1C</fullName>
    </submittedName>
</protein>
<evidence type="ECO:0000313" key="13">
    <source>
        <dbReference type="EMBL" id="KAJ4462145.1"/>
    </source>
</evidence>
<dbReference type="Pfam" id="PF03271">
    <property type="entry name" value="EB1"/>
    <property type="match status" value="1"/>
</dbReference>
<keyword evidence="4" id="KW-0132">Cell division</keyword>
<sequence length="365" mass="39351">MASDKAIGMMDAGFFVGRTELLNWLNDLLKLGYTKVEQVCTGAAHCQILDSCFPGRIPLHKVNFTARLEYEYVKNYKILQDAFNRLGIQKYIEVEKLIKGRYQDNLEFLQWMKRYWDLHRNQSGPEYNAVAERQRGPAGYNPGTRAGAAVADPGATATTTAPVAHHAAGAAPGRIPGAPHLITTTGAALIQQQQHPQPVAARGHQPGGMVTSGSLLHGHPAPQPQTITVVDPQLKQRNEELAKRVAELESVVDSLEKVGLPSPSPHPLRLLSFSMLSFGLIVGTWSQERDWYFAKLRDVEVICQKHQGEPALSEIEKVLYATEEDAAGAGGEEAAAGTAIETAPADSGAPVNADPVSGGAPAALQ</sequence>
<evidence type="ECO:0000256" key="6">
    <source>
        <dbReference type="ARBA" id="ARBA00022776"/>
    </source>
</evidence>
<dbReference type="PROSITE" id="PS50021">
    <property type="entry name" value="CH"/>
    <property type="match status" value="1"/>
</dbReference>
<dbReference type="Proteomes" id="UP001141327">
    <property type="component" value="Unassembled WGS sequence"/>
</dbReference>
<dbReference type="Gene3D" id="1.20.5.1430">
    <property type="match status" value="1"/>
</dbReference>
<proteinExistence type="inferred from homology"/>
<evidence type="ECO:0000256" key="1">
    <source>
        <dbReference type="ARBA" id="ARBA00004245"/>
    </source>
</evidence>
<keyword evidence="6" id="KW-0498">Mitosis</keyword>
<accession>A0ABQ8USN1</accession>
<dbReference type="Pfam" id="PF00307">
    <property type="entry name" value="CH"/>
    <property type="match status" value="1"/>
</dbReference>
<keyword evidence="5 9" id="KW-0493">Microtubule</keyword>
<dbReference type="PROSITE" id="PS51230">
    <property type="entry name" value="EB1_C"/>
    <property type="match status" value="1"/>
</dbReference>
<gene>
    <name evidence="13" type="ORF">PAPYR_1325</name>
</gene>
<evidence type="ECO:0000256" key="5">
    <source>
        <dbReference type="ARBA" id="ARBA00022701"/>
    </source>
</evidence>
<evidence type="ECO:0000256" key="3">
    <source>
        <dbReference type="ARBA" id="ARBA00022490"/>
    </source>
</evidence>
<dbReference type="Gene3D" id="1.10.418.10">
    <property type="entry name" value="Calponin-like domain"/>
    <property type="match status" value="1"/>
</dbReference>
<feature type="domain" description="Calponin-homology (CH)" evidence="11">
    <location>
        <begin position="15"/>
        <end position="117"/>
    </location>
</feature>
<evidence type="ECO:0000256" key="7">
    <source>
        <dbReference type="ARBA" id="ARBA00023212"/>
    </source>
</evidence>
<evidence type="ECO:0000313" key="14">
    <source>
        <dbReference type="Proteomes" id="UP001141327"/>
    </source>
</evidence>
<reference evidence="13" key="1">
    <citation type="journal article" date="2022" name="bioRxiv">
        <title>Genomics of Preaxostyla Flagellates Illuminates Evolutionary Transitions and the Path Towards Mitochondrial Loss.</title>
        <authorList>
            <person name="Novak L.V.F."/>
            <person name="Treitli S.C."/>
            <person name="Pyrih J."/>
            <person name="Halakuc P."/>
            <person name="Pipaliya S.V."/>
            <person name="Vacek V."/>
            <person name="Brzon O."/>
            <person name="Soukal P."/>
            <person name="Eme L."/>
            <person name="Dacks J.B."/>
            <person name="Karnkowska A."/>
            <person name="Elias M."/>
            <person name="Hampl V."/>
        </authorList>
    </citation>
    <scope>NUCLEOTIDE SEQUENCE</scope>
    <source>
        <strain evidence="13">RCP-MX</strain>
    </source>
</reference>
<feature type="compositionally biased region" description="Low complexity" evidence="10">
    <location>
        <begin position="332"/>
        <end position="345"/>
    </location>
</feature>
<evidence type="ECO:0000256" key="9">
    <source>
        <dbReference type="PROSITE-ProRule" id="PRU00576"/>
    </source>
</evidence>
<evidence type="ECO:0000256" key="4">
    <source>
        <dbReference type="ARBA" id="ARBA00022618"/>
    </source>
</evidence>
<dbReference type="InterPro" id="IPR001715">
    <property type="entry name" value="CH_dom"/>
</dbReference>
<dbReference type="InterPro" id="IPR036872">
    <property type="entry name" value="CH_dom_sf"/>
</dbReference>
<comment type="subcellular location">
    <subcellularLocation>
        <location evidence="1">Cytoplasm</location>
        <location evidence="1">Cytoskeleton</location>
    </subcellularLocation>
</comment>
<evidence type="ECO:0000256" key="10">
    <source>
        <dbReference type="SAM" id="MobiDB-lite"/>
    </source>
</evidence>
<comment type="similarity">
    <text evidence="2">Belongs to the MAPRE family.</text>
</comment>
<organism evidence="13 14">
    <name type="scientific">Paratrimastix pyriformis</name>
    <dbReference type="NCBI Taxonomy" id="342808"/>
    <lineage>
        <taxon>Eukaryota</taxon>
        <taxon>Metamonada</taxon>
        <taxon>Preaxostyla</taxon>
        <taxon>Paratrimastigidae</taxon>
        <taxon>Paratrimastix</taxon>
    </lineage>
</organism>
<feature type="region of interest" description="Disordered" evidence="10">
    <location>
        <begin position="324"/>
        <end position="365"/>
    </location>
</feature>
<evidence type="ECO:0000256" key="8">
    <source>
        <dbReference type="ARBA" id="ARBA00023306"/>
    </source>
</evidence>
<evidence type="ECO:0000259" key="12">
    <source>
        <dbReference type="PROSITE" id="PS51230"/>
    </source>
</evidence>
<dbReference type="PANTHER" id="PTHR10623">
    <property type="entry name" value="MICROTUBULE-ASSOCIATED PROTEIN RP/EB FAMILY MEMBER"/>
    <property type="match status" value="1"/>
</dbReference>
<dbReference type="InterPro" id="IPR004953">
    <property type="entry name" value="EB1_C"/>
</dbReference>
<dbReference type="SUPFAM" id="SSF140612">
    <property type="entry name" value="EB1 dimerisation domain-like"/>
    <property type="match status" value="1"/>
</dbReference>
<keyword evidence="7" id="KW-0206">Cytoskeleton</keyword>
<feature type="domain" description="EB1 C-terminal" evidence="12">
    <location>
        <begin position="260"/>
        <end position="328"/>
    </location>
</feature>
<keyword evidence="3" id="KW-0963">Cytoplasm</keyword>
<dbReference type="EMBL" id="JAPMOS010000004">
    <property type="protein sequence ID" value="KAJ4462145.1"/>
    <property type="molecule type" value="Genomic_DNA"/>
</dbReference>
<keyword evidence="14" id="KW-1185">Reference proteome</keyword>
<name>A0ABQ8USN1_9EUKA</name>
<comment type="caution">
    <text evidence="13">The sequence shown here is derived from an EMBL/GenBank/DDBJ whole genome shotgun (WGS) entry which is preliminary data.</text>
</comment>
<keyword evidence="8" id="KW-0131">Cell cycle</keyword>
<evidence type="ECO:0000256" key="2">
    <source>
        <dbReference type="ARBA" id="ARBA00010729"/>
    </source>
</evidence>
<dbReference type="InterPro" id="IPR036133">
    <property type="entry name" value="EB1_C_sf"/>
</dbReference>
<dbReference type="InterPro" id="IPR027328">
    <property type="entry name" value="MAPRE"/>
</dbReference>
<evidence type="ECO:0000259" key="11">
    <source>
        <dbReference type="PROSITE" id="PS50021"/>
    </source>
</evidence>